<dbReference type="EMBL" id="AP018823">
    <property type="protein sequence ID" value="BBF87686.1"/>
    <property type="molecule type" value="Genomic_DNA"/>
</dbReference>
<accession>A0A3G9GVW7</accession>
<keyword evidence="3" id="KW-1185">Reference proteome</keyword>
<protein>
    <submittedName>
        <fullName evidence="2">Uncharacterized protein</fullName>
    </submittedName>
</protein>
<reference evidence="3" key="1">
    <citation type="journal article" date="2017" name="Biotechnol. Biofuels">
        <title>Evaluation of environmental bacterial communities as a factor affecting the growth of duckweed Lemna minor.</title>
        <authorList>
            <person name="Ishizawa H."/>
            <person name="Kuroda M."/>
            <person name="Morikawa M."/>
            <person name="Ike M."/>
        </authorList>
    </citation>
    <scope>NUCLEOTIDE SEQUENCE [LARGE SCALE GENOMIC DNA]</scope>
    <source>
        <strain evidence="3">H3</strain>
    </source>
</reference>
<reference evidence="2 3" key="2">
    <citation type="journal article" date="2017" name="Genome Announc.">
        <title>Draft genome sequence of Aquitalea magnusonii strain H3, a plant growth-promoting bacterium of duckweed Lemna minor.</title>
        <authorList>
            <person name="Ishizawa H."/>
            <person name="Kuroda M."/>
            <person name="Ike M."/>
        </authorList>
    </citation>
    <scope>NUCLEOTIDE SEQUENCE [LARGE SCALE GENOMIC DNA]</scope>
    <source>
        <strain evidence="2 3">H3</strain>
    </source>
</reference>
<organism evidence="2 3">
    <name type="scientific">Aquitalea magnusonii</name>
    <dbReference type="NCBI Taxonomy" id="332411"/>
    <lineage>
        <taxon>Bacteria</taxon>
        <taxon>Pseudomonadati</taxon>
        <taxon>Pseudomonadota</taxon>
        <taxon>Betaproteobacteria</taxon>
        <taxon>Neisseriales</taxon>
        <taxon>Chromobacteriaceae</taxon>
        <taxon>Aquitalea</taxon>
    </lineage>
</organism>
<dbReference type="KEGG" id="amah:DLM_4112"/>
<feature type="chain" id="PRO_5018298100" evidence="1">
    <location>
        <begin position="17"/>
        <end position="357"/>
    </location>
</feature>
<proteinExistence type="predicted"/>
<feature type="signal peptide" evidence="1">
    <location>
        <begin position="1"/>
        <end position="16"/>
    </location>
</feature>
<evidence type="ECO:0000313" key="2">
    <source>
        <dbReference type="EMBL" id="BBF87686.1"/>
    </source>
</evidence>
<dbReference type="Proteomes" id="UP000198290">
    <property type="component" value="Chromosome"/>
</dbReference>
<reference evidence="3" key="3">
    <citation type="journal article" date="2017" name="Plant Physiol. Biochem.">
        <title>Differential oxidative and antioxidative response of duckweed Lemna minor toward plant growth promoting/inhibiting bacteria.</title>
        <authorList>
            <person name="Ishizawa H."/>
            <person name="Kuroda M."/>
            <person name="Morikawa M."/>
            <person name="Ike M."/>
        </authorList>
    </citation>
    <scope>NUCLEOTIDE SEQUENCE [LARGE SCALE GENOMIC DNA]</scope>
    <source>
        <strain evidence="3">H3</strain>
    </source>
</reference>
<name>A0A3G9GVW7_9NEIS</name>
<evidence type="ECO:0000313" key="3">
    <source>
        <dbReference type="Proteomes" id="UP000198290"/>
    </source>
</evidence>
<keyword evidence="1" id="KW-0732">Signal</keyword>
<sequence length="357" mass="38849">MSAPAFSAICSTAASAAGKPGASRPFLGKVVWSVIALLLGGESRNRLSCIGIRQRAAFKPQCSTARGNQPQGHRDGSARLRSFLILDAHILQQIHDVGNAGRDVFEGLETRRGTNQRIQLGSLFALFAGAGSGPQESKQTARLIRQRPATHSQQRHGHVDGLAKAIMPVSSTRIIATSSNSFLKSSTHCAKGPDNRFKGHFCTISSNQRVQFHCVNAVHAFTSLTVKPWSVDWMQTRLPRDTSKADKARASVRVGKVETTMEMAGNKRVRAQEMLGMMASLLSVKPAPNFPRLGWQAHGGMWKTGSKEPAYPKVFPPRPAIEEDAPMVCDGRKKCRKWRLSALLIGFPRPAPLLNSA</sequence>
<gene>
    <name evidence="2" type="ORF">DLM_4112</name>
</gene>
<evidence type="ECO:0000256" key="1">
    <source>
        <dbReference type="SAM" id="SignalP"/>
    </source>
</evidence>
<dbReference type="AlphaFoldDB" id="A0A3G9GVW7"/>